<organism evidence="1 2">
    <name type="scientific">Sphingomonas parva</name>
    <dbReference type="NCBI Taxonomy" id="2555898"/>
    <lineage>
        <taxon>Bacteria</taxon>
        <taxon>Pseudomonadati</taxon>
        <taxon>Pseudomonadota</taxon>
        <taxon>Alphaproteobacteria</taxon>
        <taxon>Sphingomonadales</taxon>
        <taxon>Sphingomonadaceae</taxon>
        <taxon>Sphingomonas</taxon>
    </lineage>
</organism>
<dbReference type="InterPro" id="IPR025515">
    <property type="entry name" value="DUF4403"/>
</dbReference>
<dbReference type="PROSITE" id="PS51257">
    <property type="entry name" value="PROKAR_LIPOPROTEIN"/>
    <property type="match status" value="1"/>
</dbReference>
<reference evidence="1 2" key="1">
    <citation type="submission" date="2019-03" db="EMBL/GenBank/DDBJ databases">
        <title>Genome sequence of Sphingomonas sp. 17J27-24.</title>
        <authorList>
            <person name="Kim M."/>
            <person name="Maeng S."/>
            <person name="Sathiyaraj S."/>
        </authorList>
    </citation>
    <scope>NUCLEOTIDE SEQUENCE [LARGE SCALE GENOMIC DNA]</scope>
    <source>
        <strain evidence="1 2">17J27-24</strain>
    </source>
</reference>
<comment type="caution">
    <text evidence="1">The sequence shown here is derived from an EMBL/GenBank/DDBJ whole genome shotgun (WGS) entry which is preliminary data.</text>
</comment>
<gene>
    <name evidence="1" type="ORF">E2493_14365</name>
</gene>
<dbReference type="Pfam" id="PF14356">
    <property type="entry name" value="DUF4403"/>
    <property type="match status" value="1"/>
</dbReference>
<protein>
    <submittedName>
        <fullName evidence="1">DUF4403 family protein</fullName>
    </submittedName>
</protein>
<dbReference type="Proteomes" id="UP000298213">
    <property type="component" value="Unassembled WGS sequence"/>
</dbReference>
<evidence type="ECO:0000313" key="1">
    <source>
        <dbReference type="EMBL" id="TFI57552.1"/>
    </source>
</evidence>
<dbReference type="EMBL" id="SPDV01000029">
    <property type="protein sequence ID" value="TFI57552.1"/>
    <property type="molecule type" value="Genomic_DNA"/>
</dbReference>
<dbReference type="AlphaFoldDB" id="A0A4Y8ZQJ3"/>
<sequence>MYRATRMNSATPLSWWSPFAATRLLMVQVLLVTGCSREGSTAAPPRDYSPVEIAERQSTIVVPVSTSLARVEERLNQAIPSRLFSLDQSFDACLPAQYTQLCIGVTSGGVCRGRSVKIQITPPIGCQIAGHIDREHIQLSGGGSVINLSVPVSLTADVRGKGPVGRLVAEDVTGSVTITGSIIPTIDRTWAPRAELSLDVEWRNRIGIDVLGQRITLARSVDPMIDKALQRVAAEAPDALRSLRLAQRMQRVWTQLGQPIRLSQEPSSWFRLTPAEVGYSGLHVSDGRASTTITISGRTATFLGGEPPATDPGALPPLARSSASPGFRLFLPILANYSVISAAAEDALRAGKAQVLDIPVLGKCTVTFGKVEIYQTRNRNLAIGITLSLSNDRDWRDLRGTIWLTARPTFDSKSRTLGVDRMRVSADTNSPVADQLVRVINFPPLNELIRSSLRYDLTSAWAQALSQATAALNRDLGHGIRMRGTIERARLTETSSAPRGYYLGLEAEGTVTIILSD</sequence>
<evidence type="ECO:0000313" key="2">
    <source>
        <dbReference type="Proteomes" id="UP000298213"/>
    </source>
</evidence>
<dbReference type="RefSeq" id="WP_167737545.1">
    <property type="nucleotide sequence ID" value="NZ_SPDV01000029.1"/>
</dbReference>
<accession>A0A4Y8ZQJ3</accession>
<name>A0A4Y8ZQJ3_9SPHN</name>
<proteinExistence type="predicted"/>
<keyword evidence="2" id="KW-1185">Reference proteome</keyword>